<dbReference type="PANTHER" id="PTHR47249:SF1">
    <property type="entry name" value="VACUOLAR PROTEIN 8"/>
    <property type="match status" value="1"/>
</dbReference>
<evidence type="ECO:0000256" key="3">
    <source>
        <dbReference type="SAM" id="MobiDB-lite"/>
    </source>
</evidence>
<dbReference type="Proteomes" id="UP000605846">
    <property type="component" value="Unassembled WGS sequence"/>
</dbReference>
<feature type="compositionally biased region" description="Basic residues" evidence="3">
    <location>
        <begin position="500"/>
        <end position="511"/>
    </location>
</feature>
<evidence type="ECO:0000256" key="1">
    <source>
        <dbReference type="ARBA" id="ARBA00005462"/>
    </source>
</evidence>
<evidence type="ECO:0000256" key="2">
    <source>
        <dbReference type="ARBA" id="ARBA00022737"/>
    </source>
</evidence>
<proteinExistence type="inferred from homology"/>
<dbReference type="GO" id="GO:0071562">
    <property type="term" value="P:nucleus-vacuole junction assembly"/>
    <property type="evidence" value="ECO:0007669"/>
    <property type="project" value="InterPro"/>
</dbReference>
<keyword evidence="2" id="KW-0677">Repeat</keyword>
<evidence type="ECO:0000313" key="4">
    <source>
        <dbReference type="EMBL" id="KAF7729674.1"/>
    </source>
</evidence>
<protein>
    <submittedName>
        <fullName evidence="4">Uncharacterized protein</fullName>
    </submittedName>
</protein>
<evidence type="ECO:0000313" key="5">
    <source>
        <dbReference type="Proteomes" id="UP000605846"/>
    </source>
</evidence>
<feature type="compositionally biased region" description="Basic and acidic residues" evidence="3">
    <location>
        <begin position="458"/>
        <end position="479"/>
    </location>
</feature>
<accession>A0A8H7EUY1</accession>
<dbReference type="Gene3D" id="1.25.10.10">
    <property type="entry name" value="Leucine-rich Repeat Variant"/>
    <property type="match status" value="3"/>
</dbReference>
<dbReference type="SUPFAM" id="SSF48371">
    <property type="entry name" value="ARM repeat"/>
    <property type="match status" value="1"/>
</dbReference>
<reference evidence="4" key="1">
    <citation type="submission" date="2020-01" db="EMBL/GenBank/DDBJ databases">
        <title>Genome Sequencing of Three Apophysomyces-Like Fungal Strains Confirms a Novel Fungal Genus in the Mucoromycota with divergent Burkholderia-like Endosymbiotic Bacteria.</title>
        <authorList>
            <person name="Stajich J.E."/>
            <person name="Macias A.M."/>
            <person name="Carter-House D."/>
            <person name="Lovett B."/>
            <person name="Kasson L.R."/>
            <person name="Berry K."/>
            <person name="Grigoriev I."/>
            <person name="Chang Y."/>
            <person name="Spatafora J."/>
            <person name="Kasson M.T."/>
        </authorList>
    </citation>
    <scope>NUCLEOTIDE SEQUENCE</scope>
    <source>
        <strain evidence="4">NRRL A-21654</strain>
    </source>
</reference>
<dbReference type="InterPro" id="IPR011989">
    <property type="entry name" value="ARM-like"/>
</dbReference>
<comment type="caution">
    <text evidence="4">The sequence shown here is derived from an EMBL/GenBank/DDBJ whole genome shotgun (WGS) entry which is preliminary data.</text>
</comment>
<dbReference type="OrthoDB" id="660555at2759"/>
<comment type="similarity">
    <text evidence="1">Belongs to the beta-catenin family.</text>
</comment>
<gene>
    <name evidence="4" type="ORF">EC973_004047</name>
</gene>
<dbReference type="InterPro" id="IPR016024">
    <property type="entry name" value="ARM-type_fold"/>
</dbReference>
<dbReference type="AlphaFoldDB" id="A0A8H7EUY1"/>
<dbReference type="InterPro" id="IPR045156">
    <property type="entry name" value="Vac8"/>
</dbReference>
<dbReference type="GO" id="GO:0043495">
    <property type="term" value="F:protein-membrane adaptor activity"/>
    <property type="evidence" value="ECO:0007669"/>
    <property type="project" value="InterPro"/>
</dbReference>
<dbReference type="EMBL" id="JABAYA010000023">
    <property type="protein sequence ID" value="KAF7729674.1"/>
    <property type="molecule type" value="Genomic_DNA"/>
</dbReference>
<name>A0A8H7EUY1_9FUNG</name>
<organism evidence="4 5">
    <name type="scientific">Apophysomyces ossiformis</name>
    <dbReference type="NCBI Taxonomy" id="679940"/>
    <lineage>
        <taxon>Eukaryota</taxon>
        <taxon>Fungi</taxon>
        <taxon>Fungi incertae sedis</taxon>
        <taxon>Mucoromycota</taxon>
        <taxon>Mucoromycotina</taxon>
        <taxon>Mucoromycetes</taxon>
        <taxon>Mucorales</taxon>
        <taxon>Mucorineae</taxon>
        <taxon>Mucoraceae</taxon>
        <taxon>Apophysomyces</taxon>
    </lineage>
</organism>
<keyword evidence="5" id="KW-1185">Reference proteome</keyword>
<feature type="region of interest" description="Disordered" evidence="3">
    <location>
        <begin position="458"/>
        <end position="511"/>
    </location>
</feature>
<sequence>MVAHGGIDALIWLCRSSTSKELHHLITTILAMLSEKESIRPVIITKWALPPLMQLIKFYTQPEFSKRVDKKSPVASIHSSITAASSNSSTIPPFESDGEGQQNVILEIVINCTHVLYQLSRAGMFNQKETMSDGVLETLLMLATYELDMSMIEGMVSVEKAEGKPTADDTQYQEQLKERISIVQSLAAKAISAISASAPNQPSVIEQMQGTCKLAQMLRSQNEEVRKYIAKTVAYLSLRNDKYKSSLLSGDGARALVSIIACLPQADDGGDEEKRRSDLDYYLSSKENDVKSEEHTARLSQIGTQSETSLNAAAVSHTCCALANFATNMESQLQLMSQPRLLKYICNIPAAFPTHTEIHRHVARCLANFALYEENNSLMLSDKQTNDNDHKDAYNVISTLLAMGQSANVTSDVQRQIVRAIDNLSSHAPTSNGASKWHSLFKDAYPYILRVLETSKDEDTVKRAESIRERARLEEKEDMPSSTEDEEEVEADTKPEKLQKKNRKKKGRNKN</sequence>
<dbReference type="PANTHER" id="PTHR47249">
    <property type="entry name" value="VACUOLAR PROTEIN 8"/>
    <property type="match status" value="1"/>
</dbReference>